<dbReference type="EMBL" id="VSRR010015003">
    <property type="protein sequence ID" value="MPC57697.1"/>
    <property type="molecule type" value="Genomic_DNA"/>
</dbReference>
<dbReference type="Proteomes" id="UP000324222">
    <property type="component" value="Unassembled WGS sequence"/>
</dbReference>
<comment type="caution">
    <text evidence="2">The sequence shown here is derived from an EMBL/GenBank/DDBJ whole genome shotgun (WGS) entry which is preliminary data.</text>
</comment>
<evidence type="ECO:0000256" key="1">
    <source>
        <dbReference type="SAM" id="MobiDB-lite"/>
    </source>
</evidence>
<gene>
    <name evidence="2" type="ORF">E2C01_051684</name>
</gene>
<evidence type="ECO:0000313" key="2">
    <source>
        <dbReference type="EMBL" id="MPC57697.1"/>
    </source>
</evidence>
<proteinExistence type="predicted"/>
<sequence length="107" mass="11555">MTTAVSHESPSTPLPRISTPAPPPPGQAPQQHSSTPRHARPAPQKQSCRPFSYLTTTSVMTLTLFLPDQHPISSPSNLPLQAHQFNNGPPATPSFTTRLTNLLSPRT</sequence>
<evidence type="ECO:0000313" key="3">
    <source>
        <dbReference type="Proteomes" id="UP000324222"/>
    </source>
</evidence>
<organism evidence="2 3">
    <name type="scientific">Portunus trituberculatus</name>
    <name type="common">Swimming crab</name>
    <name type="synonym">Neptunus trituberculatus</name>
    <dbReference type="NCBI Taxonomy" id="210409"/>
    <lineage>
        <taxon>Eukaryota</taxon>
        <taxon>Metazoa</taxon>
        <taxon>Ecdysozoa</taxon>
        <taxon>Arthropoda</taxon>
        <taxon>Crustacea</taxon>
        <taxon>Multicrustacea</taxon>
        <taxon>Malacostraca</taxon>
        <taxon>Eumalacostraca</taxon>
        <taxon>Eucarida</taxon>
        <taxon>Decapoda</taxon>
        <taxon>Pleocyemata</taxon>
        <taxon>Brachyura</taxon>
        <taxon>Eubrachyura</taxon>
        <taxon>Portunoidea</taxon>
        <taxon>Portunidae</taxon>
        <taxon>Portuninae</taxon>
        <taxon>Portunus</taxon>
    </lineage>
</organism>
<dbReference type="AlphaFoldDB" id="A0A5B7GK88"/>
<reference evidence="2 3" key="1">
    <citation type="submission" date="2019-05" db="EMBL/GenBank/DDBJ databases">
        <title>Another draft genome of Portunus trituberculatus and its Hox gene families provides insights of decapod evolution.</title>
        <authorList>
            <person name="Jeong J.-H."/>
            <person name="Song I."/>
            <person name="Kim S."/>
            <person name="Choi T."/>
            <person name="Kim D."/>
            <person name="Ryu S."/>
            <person name="Kim W."/>
        </authorList>
    </citation>
    <scope>NUCLEOTIDE SEQUENCE [LARGE SCALE GENOMIC DNA]</scope>
    <source>
        <tissue evidence="2">Muscle</tissue>
    </source>
</reference>
<accession>A0A5B7GK88</accession>
<feature type="region of interest" description="Disordered" evidence="1">
    <location>
        <begin position="1"/>
        <end position="48"/>
    </location>
</feature>
<feature type="region of interest" description="Disordered" evidence="1">
    <location>
        <begin position="73"/>
        <end position="107"/>
    </location>
</feature>
<protein>
    <submittedName>
        <fullName evidence="2">Uncharacterized protein</fullName>
    </submittedName>
</protein>
<name>A0A5B7GK88_PORTR</name>
<keyword evidence="3" id="KW-1185">Reference proteome</keyword>
<feature type="compositionally biased region" description="Polar residues" evidence="1">
    <location>
        <begin position="1"/>
        <end position="11"/>
    </location>
</feature>